<dbReference type="EMBL" id="LGTQ01000015">
    <property type="protein sequence ID" value="KPM46659.1"/>
    <property type="molecule type" value="Genomic_DNA"/>
</dbReference>
<evidence type="ECO:0000256" key="7">
    <source>
        <dbReference type="ARBA" id="ARBA00023186"/>
    </source>
</evidence>
<evidence type="ECO:0000256" key="3">
    <source>
        <dbReference type="ARBA" id="ARBA00022519"/>
    </source>
</evidence>
<evidence type="ECO:0000259" key="13">
    <source>
        <dbReference type="PROSITE" id="PS50198"/>
    </source>
</evidence>
<dbReference type="Pfam" id="PF13616">
    <property type="entry name" value="Rotamase_3"/>
    <property type="match status" value="1"/>
</dbReference>
<evidence type="ECO:0000256" key="4">
    <source>
        <dbReference type="ARBA" id="ARBA00022692"/>
    </source>
</evidence>
<feature type="domain" description="PpiC" evidence="13">
    <location>
        <begin position="349"/>
        <end position="451"/>
    </location>
</feature>
<evidence type="ECO:0000256" key="8">
    <source>
        <dbReference type="ARBA" id="ARBA00038408"/>
    </source>
</evidence>
<dbReference type="Gene3D" id="3.10.50.40">
    <property type="match status" value="2"/>
</dbReference>
<dbReference type="SUPFAM" id="SSF54534">
    <property type="entry name" value="FKBP-like"/>
    <property type="match status" value="1"/>
</dbReference>
<protein>
    <recommendedName>
        <fullName evidence="9">Periplasmic chaperone PpiD</fullName>
    </recommendedName>
    <alternativeName>
        <fullName evidence="10">Periplasmic folding chaperone</fullName>
    </alternativeName>
</protein>
<evidence type="ECO:0000256" key="10">
    <source>
        <dbReference type="ARBA" id="ARBA00042775"/>
    </source>
</evidence>
<dbReference type="PANTHER" id="PTHR47529:SF1">
    <property type="entry name" value="PERIPLASMIC CHAPERONE PPID"/>
    <property type="match status" value="1"/>
</dbReference>
<keyword evidence="4 12" id="KW-0812">Transmembrane</keyword>
<dbReference type="InterPro" id="IPR052029">
    <property type="entry name" value="PpiD_chaperone"/>
</dbReference>
<sequence length="713" mass="78108">MALINKIREKSGIAVAVIAVALMLFVVGGDFLSGNSAGGGLLGSDANKVGTINGVDVDYQQFVKLVDAQRQQLELSTGRSATDADLRNIREQVWEQLIQDNAFQPEYEELGIDVSAEELREMIQGTKNLHPYIRQQFTDPNTGQFNQAQHREFINAAANKTLPAEQQYIWDNFKSSLLQIRKSEKYQNLVAASEYITTAEAKKEYKATTDKVSAEYLYVPFYSVNDTLATVSESDINSYYSNHEDEFTPFDSRSFDYVVYQVVPSPEDSTALQLEINQLARGLGGAENAEAFASANSDVRNPYLWNSGELSEEVKALLSETIVGGTFGPVKDGQNYTIYKYQGTETDSLYTMRASHILIRPETQDDAGKAEARTKAQDLLNQIKNGADFATMARINGTDGTAQQGGDLGYFSNNGQMVKPFEDALFAFRGEGLMPNLVETDFGYHIIKVTEAKSNLKYKLAAITKVLQPSEATLNIAYQEAEDLRASVGSVEELKEKADADPNLTLLTAQRVNPGASSFNTIQDGREVVLWAFGEDVETGDVADRVFVINDSYIVAGLTGATDAEDPKASDFKTAIETKVRNQKKAEIIMGQLANANGSDFEAMAKAYGAGALVETVEDITFQTGMLNSAGIDGVAIGKAFGLAVNKVSAPFKGQNGVFVMKKTNESIAPEVADYSQYKENIRQRRGLYSSAQLADQAVREAAEITDRRAKMF</sequence>
<reference evidence="14 15" key="1">
    <citation type="submission" date="2015-07" db="EMBL/GenBank/DDBJ databases">
        <title>The draft genome sequence of Leadbetterella sp. JN14-9.</title>
        <authorList>
            <person name="Liu Y."/>
            <person name="Du J."/>
            <person name="Shao Z."/>
        </authorList>
    </citation>
    <scope>NUCLEOTIDE SEQUENCE [LARGE SCALE GENOMIC DNA]</scope>
    <source>
        <strain evidence="14 15">JN14-9</strain>
    </source>
</reference>
<name>A0A0P7BX49_9BACT</name>
<keyword evidence="3" id="KW-0997">Cell inner membrane</keyword>
<comment type="caution">
    <text evidence="14">The sequence shown here is derived from an EMBL/GenBank/DDBJ whole genome shotgun (WGS) entry which is preliminary data.</text>
</comment>
<dbReference type="AlphaFoldDB" id="A0A0P7BX49"/>
<dbReference type="Pfam" id="PF13623">
    <property type="entry name" value="SurA_N_2"/>
    <property type="match status" value="1"/>
</dbReference>
<keyword evidence="11 14" id="KW-0413">Isomerase</keyword>
<comment type="similarity">
    <text evidence="8">Belongs to the PpiD chaperone family.</text>
</comment>
<evidence type="ECO:0000313" key="14">
    <source>
        <dbReference type="EMBL" id="KPM46659.1"/>
    </source>
</evidence>
<keyword evidence="7" id="KW-0143">Chaperone</keyword>
<organism evidence="14 15">
    <name type="scientific">Jiulongibacter sediminis</name>
    <dbReference type="NCBI Taxonomy" id="1605367"/>
    <lineage>
        <taxon>Bacteria</taxon>
        <taxon>Pseudomonadati</taxon>
        <taxon>Bacteroidota</taxon>
        <taxon>Cytophagia</taxon>
        <taxon>Cytophagales</taxon>
        <taxon>Leadbetterellaceae</taxon>
        <taxon>Jiulongibacter</taxon>
    </lineage>
</organism>
<keyword evidence="15" id="KW-1185">Reference proteome</keyword>
<comment type="subcellular location">
    <subcellularLocation>
        <location evidence="1">Cell inner membrane</location>
        <topology evidence="1">Single-pass type II membrane protein</topology>
        <orientation evidence="1">Periplasmic side</orientation>
    </subcellularLocation>
</comment>
<dbReference type="Proteomes" id="UP000050454">
    <property type="component" value="Unassembled WGS sequence"/>
</dbReference>
<proteinExistence type="inferred from homology"/>
<evidence type="ECO:0000256" key="6">
    <source>
        <dbReference type="ARBA" id="ARBA00023136"/>
    </source>
</evidence>
<dbReference type="SUPFAM" id="SSF109998">
    <property type="entry name" value="Triger factor/SurA peptide-binding domain-like"/>
    <property type="match status" value="1"/>
</dbReference>
<dbReference type="OrthoDB" id="9812372at2"/>
<dbReference type="InterPro" id="IPR000297">
    <property type="entry name" value="PPIase_PpiC"/>
</dbReference>
<evidence type="ECO:0000256" key="5">
    <source>
        <dbReference type="ARBA" id="ARBA00022989"/>
    </source>
</evidence>
<dbReference type="PROSITE" id="PS50198">
    <property type="entry name" value="PPIC_PPIASE_2"/>
    <property type="match status" value="1"/>
</dbReference>
<keyword evidence="2" id="KW-1003">Cell membrane</keyword>
<evidence type="ECO:0000313" key="15">
    <source>
        <dbReference type="Proteomes" id="UP000050454"/>
    </source>
</evidence>
<dbReference type="PANTHER" id="PTHR47529">
    <property type="entry name" value="PEPTIDYL-PROLYL CIS-TRANS ISOMERASE D"/>
    <property type="match status" value="1"/>
</dbReference>
<keyword evidence="11" id="KW-0697">Rotamase</keyword>
<evidence type="ECO:0000256" key="12">
    <source>
        <dbReference type="SAM" id="Phobius"/>
    </source>
</evidence>
<dbReference type="RefSeq" id="WP_055151300.1">
    <property type="nucleotide sequence ID" value="NZ_JXSZ01000015.1"/>
</dbReference>
<evidence type="ECO:0000256" key="1">
    <source>
        <dbReference type="ARBA" id="ARBA00004382"/>
    </source>
</evidence>
<evidence type="ECO:0000256" key="11">
    <source>
        <dbReference type="PROSITE-ProRule" id="PRU00278"/>
    </source>
</evidence>
<evidence type="ECO:0000256" key="2">
    <source>
        <dbReference type="ARBA" id="ARBA00022475"/>
    </source>
</evidence>
<dbReference type="STRING" id="1605367.AFM12_17900"/>
<dbReference type="GO" id="GO:0003755">
    <property type="term" value="F:peptidyl-prolyl cis-trans isomerase activity"/>
    <property type="evidence" value="ECO:0007669"/>
    <property type="project" value="UniProtKB-KW"/>
</dbReference>
<gene>
    <name evidence="14" type="ORF">AFM12_17900</name>
</gene>
<keyword evidence="5 12" id="KW-1133">Transmembrane helix</keyword>
<keyword evidence="6 12" id="KW-0472">Membrane</keyword>
<evidence type="ECO:0000256" key="9">
    <source>
        <dbReference type="ARBA" id="ARBA00040743"/>
    </source>
</evidence>
<accession>A0A0P7BX49</accession>
<dbReference type="GO" id="GO:0005886">
    <property type="term" value="C:plasma membrane"/>
    <property type="evidence" value="ECO:0007669"/>
    <property type="project" value="UniProtKB-SubCell"/>
</dbReference>
<feature type="transmembrane region" description="Helical" evidence="12">
    <location>
        <begin position="12"/>
        <end position="32"/>
    </location>
</feature>
<dbReference type="InterPro" id="IPR027304">
    <property type="entry name" value="Trigger_fact/SurA_dom_sf"/>
</dbReference>
<dbReference type="InterPro" id="IPR046357">
    <property type="entry name" value="PPIase_dom_sf"/>
</dbReference>